<organism evidence="3">
    <name type="scientific">marine sediment metagenome</name>
    <dbReference type="NCBI Taxonomy" id="412755"/>
    <lineage>
        <taxon>unclassified sequences</taxon>
        <taxon>metagenomes</taxon>
        <taxon>ecological metagenomes</taxon>
    </lineage>
</organism>
<feature type="region of interest" description="Disordered" evidence="1">
    <location>
        <begin position="61"/>
        <end position="84"/>
    </location>
</feature>
<reference evidence="3" key="1">
    <citation type="journal article" date="2014" name="Front. Microbiol.">
        <title>High frequency of phylogenetically diverse reductive dehalogenase-homologous genes in deep subseafloor sedimentary metagenomes.</title>
        <authorList>
            <person name="Kawai M."/>
            <person name="Futagami T."/>
            <person name="Toyoda A."/>
            <person name="Takaki Y."/>
            <person name="Nishi S."/>
            <person name="Hori S."/>
            <person name="Arai W."/>
            <person name="Tsubouchi T."/>
            <person name="Morono Y."/>
            <person name="Uchiyama I."/>
            <person name="Ito T."/>
            <person name="Fujiyama A."/>
            <person name="Inagaki F."/>
            <person name="Takami H."/>
        </authorList>
    </citation>
    <scope>NUCLEOTIDE SEQUENCE</scope>
    <source>
        <strain evidence="3">Expedition CK06-06</strain>
    </source>
</reference>
<proteinExistence type="predicted"/>
<protein>
    <submittedName>
        <fullName evidence="3">Uncharacterized protein</fullName>
    </submittedName>
</protein>
<accession>X1RW56</accession>
<gene>
    <name evidence="3" type="ORF">S12H4_23540</name>
</gene>
<dbReference type="EMBL" id="BARW01012528">
    <property type="protein sequence ID" value="GAI84913.1"/>
    <property type="molecule type" value="Genomic_DNA"/>
</dbReference>
<evidence type="ECO:0000313" key="3">
    <source>
        <dbReference type="EMBL" id="GAI84913.1"/>
    </source>
</evidence>
<keyword evidence="2" id="KW-0472">Membrane</keyword>
<comment type="caution">
    <text evidence="3">The sequence shown here is derived from an EMBL/GenBank/DDBJ whole genome shotgun (WGS) entry which is preliminary data.</text>
</comment>
<feature type="non-terminal residue" evidence="3">
    <location>
        <position position="1"/>
    </location>
</feature>
<keyword evidence="2" id="KW-0812">Transmembrane</keyword>
<keyword evidence="2" id="KW-1133">Transmembrane helix</keyword>
<evidence type="ECO:0000256" key="1">
    <source>
        <dbReference type="SAM" id="MobiDB-lite"/>
    </source>
</evidence>
<feature type="compositionally biased region" description="Basic and acidic residues" evidence="1">
    <location>
        <begin position="61"/>
        <end position="72"/>
    </location>
</feature>
<evidence type="ECO:0000256" key="2">
    <source>
        <dbReference type="SAM" id="Phobius"/>
    </source>
</evidence>
<dbReference type="AlphaFoldDB" id="X1RW56"/>
<name>X1RW56_9ZZZZ</name>
<sequence length="84" mass="9782">HLSPKDEPDEEQRVDSSAERNLWATISGVMHYFHLSMNQVLWDISWVNILMLTASIPTFERKSNDKADKNEEISPNELLQKLRS</sequence>
<feature type="transmembrane region" description="Helical" evidence="2">
    <location>
        <begin position="40"/>
        <end position="59"/>
    </location>
</feature>